<organism evidence="3 4">
    <name type="scientific">Cytobacillus oceanisediminis</name>
    <dbReference type="NCBI Taxonomy" id="665099"/>
    <lineage>
        <taxon>Bacteria</taxon>
        <taxon>Bacillati</taxon>
        <taxon>Bacillota</taxon>
        <taxon>Bacilli</taxon>
        <taxon>Bacillales</taxon>
        <taxon>Bacillaceae</taxon>
        <taxon>Cytobacillus</taxon>
    </lineage>
</organism>
<dbReference type="CDD" id="cd16387">
    <property type="entry name" value="ParB_N_Srx"/>
    <property type="match status" value="1"/>
</dbReference>
<dbReference type="RefSeq" id="WP_181396061.1">
    <property type="nucleotide sequence ID" value="NZ_QGTW01000010.1"/>
</dbReference>
<proteinExistence type="predicted"/>
<evidence type="ECO:0000259" key="2">
    <source>
        <dbReference type="SMART" id="SM00470"/>
    </source>
</evidence>
<dbReference type="Pfam" id="PF02195">
    <property type="entry name" value="ParB_N"/>
    <property type="match status" value="1"/>
</dbReference>
<feature type="region of interest" description="Disordered" evidence="1">
    <location>
        <begin position="296"/>
        <end position="315"/>
    </location>
</feature>
<feature type="domain" description="ParB-like N-terminal" evidence="2">
    <location>
        <begin position="1"/>
        <end position="94"/>
    </location>
</feature>
<name>A0A2V2ZRL3_9BACI</name>
<dbReference type="SMART" id="SM00470">
    <property type="entry name" value="ParB"/>
    <property type="match status" value="1"/>
</dbReference>
<dbReference type="InterPro" id="IPR003115">
    <property type="entry name" value="ParB_N"/>
</dbReference>
<reference evidence="3 4" key="1">
    <citation type="submission" date="2018-05" db="EMBL/GenBank/DDBJ databases">
        <title>Freshwater and sediment microbial communities from various areas in North America, analyzing microbe dynamics in response to fracking.</title>
        <authorList>
            <person name="Lamendella R."/>
        </authorList>
    </citation>
    <scope>NUCLEOTIDE SEQUENCE [LARGE SCALE GENOMIC DNA]</scope>
    <source>
        <strain evidence="3 4">15_TX</strain>
    </source>
</reference>
<sequence>MEIPISKIQCDIIGRTNKDVTELSRNLTAFGQLEPVLVEGPDENGDFFLIHGYRRYLAMLENKSKFNKIKCTVNSGITSQENRNALRLILISNGKKTTGLDQQLVYEEIKNNENCTALIPKSKKRRMEKGNQVPQEDRIKYEIKRRSQDALALIYELKELGHYRSQLLEMLYQGKITTIHADAIKRVVSHSRYDNLNLNQKITVIEKARKTAKFTNNEAGFLIFEEMMKQNPQKENVGNWIEYICDEMERISELIHEDLQLLTTEIQKRKLRKSLQHLTNRLDWVFIKEQYNRKEEKTENTDDLKRERSKHKDENKIKKQTIIMEKRNGNKLTFYFN</sequence>
<comment type="caution">
    <text evidence="3">The sequence shown here is derived from an EMBL/GenBank/DDBJ whole genome shotgun (WGS) entry which is preliminary data.</text>
</comment>
<dbReference type="SUPFAM" id="SSF110849">
    <property type="entry name" value="ParB/Sulfiredoxin"/>
    <property type="match status" value="1"/>
</dbReference>
<gene>
    <name evidence="3" type="ORF">DFO73_110211</name>
</gene>
<dbReference type="Proteomes" id="UP000247150">
    <property type="component" value="Unassembled WGS sequence"/>
</dbReference>
<protein>
    <submittedName>
        <fullName evidence="3">ParB-like nuclease family protein</fullName>
    </submittedName>
</protein>
<evidence type="ECO:0000256" key="1">
    <source>
        <dbReference type="SAM" id="MobiDB-lite"/>
    </source>
</evidence>
<evidence type="ECO:0000313" key="3">
    <source>
        <dbReference type="EMBL" id="PWW26637.1"/>
    </source>
</evidence>
<dbReference type="AlphaFoldDB" id="A0A2V2ZRL3"/>
<accession>A0A2V2ZRL3</accession>
<evidence type="ECO:0000313" key="4">
    <source>
        <dbReference type="Proteomes" id="UP000247150"/>
    </source>
</evidence>
<dbReference type="EMBL" id="QGTW01000010">
    <property type="protein sequence ID" value="PWW26637.1"/>
    <property type="molecule type" value="Genomic_DNA"/>
</dbReference>
<dbReference type="Gene3D" id="3.90.1530.30">
    <property type="match status" value="1"/>
</dbReference>
<dbReference type="InterPro" id="IPR036086">
    <property type="entry name" value="ParB/Sulfiredoxin_sf"/>
</dbReference>